<evidence type="ECO:0000313" key="2">
    <source>
        <dbReference type="EMBL" id="VDO02555.1"/>
    </source>
</evidence>
<organism evidence="4">
    <name type="scientific">Rodentolepis nana</name>
    <name type="common">Dwarf tapeworm</name>
    <name type="synonym">Hymenolepis nana</name>
    <dbReference type="NCBI Taxonomy" id="102285"/>
    <lineage>
        <taxon>Eukaryota</taxon>
        <taxon>Metazoa</taxon>
        <taxon>Spiralia</taxon>
        <taxon>Lophotrochozoa</taxon>
        <taxon>Platyhelminthes</taxon>
        <taxon>Cestoda</taxon>
        <taxon>Eucestoda</taxon>
        <taxon>Cyclophyllidea</taxon>
        <taxon>Hymenolepididae</taxon>
        <taxon>Rodentolepis</taxon>
    </lineage>
</organism>
<evidence type="ECO:0000313" key="3">
    <source>
        <dbReference type="Proteomes" id="UP000278807"/>
    </source>
</evidence>
<reference evidence="2 3" key="2">
    <citation type="submission" date="2018-11" db="EMBL/GenBank/DDBJ databases">
        <authorList>
            <consortium name="Pathogen Informatics"/>
        </authorList>
    </citation>
    <scope>NUCLEOTIDE SEQUENCE [LARGE SCALE GENOMIC DNA]</scope>
</reference>
<feature type="transmembrane region" description="Helical" evidence="1">
    <location>
        <begin position="12"/>
        <end position="34"/>
    </location>
</feature>
<evidence type="ECO:0000313" key="4">
    <source>
        <dbReference type="WBParaSite" id="HNAJ_0000669901-mRNA-1"/>
    </source>
</evidence>
<keyword evidence="3" id="KW-1185">Reference proteome</keyword>
<sequence length="219" mass="24544">MSQCVRITDLAFALSLSLCKVLISIFDAFFSLHFSDEDMISLASSMSLTYAPSSAYGMMGSSRFGSDSPIPEAANSPTDDFTSITNQLQALERCPDPPEVNAKNEKDELPFGNMNETKVQCHKYSQFSFGNYLSSPSGLFIYISLPNFGVIKLQPFGPTADCDRIRAVPASVEYKMRPQIFGRIFGKPLTLYWHHAIYISLLVQVLCLCYVRKMKLCRR</sequence>
<dbReference type="WBParaSite" id="HNAJ_0000669901-mRNA-1">
    <property type="protein sequence ID" value="HNAJ_0000669901-mRNA-1"/>
    <property type="gene ID" value="HNAJ_0000669901"/>
</dbReference>
<feature type="transmembrane region" description="Helical" evidence="1">
    <location>
        <begin position="191"/>
        <end position="211"/>
    </location>
</feature>
<keyword evidence="1" id="KW-0812">Transmembrane</keyword>
<proteinExistence type="predicted"/>
<dbReference type="EMBL" id="UZAE01008004">
    <property type="protein sequence ID" value="VDO02555.1"/>
    <property type="molecule type" value="Genomic_DNA"/>
</dbReference>
<evidence type="ECO:0000256" key="1">
    <source>
        <dbReference type="SAM" id="Phobius"/>
    </source>
</evidence>
<dbReference type="AlphaFoldDB" id="A0A0R3TI08"/>
<dbReference type="Proteomes" id="UP000278807">
    <property type="component" value="Unassembled WGS sequence"/>
</dbReference>
<gene>
    <name evidence="2" type="ORF">HNAJ_LOCUS6695</name>
</gene>
<reference evidence="4" key="1">
    <citation type="submission" date="2017-02" db="UniProtKB">
        <authorList>
            <consortium name="WormBaseParasite"/>
        </authorList>
    </citation>
    <scope>IDENTIFICATION</scope>
</reference>
<name>A0A0R3TI08_RODNA</name>
<keyword evidence="1" id="KW-0472">Membrane</keyword>
<accession>A0A0R3TI08</accession>
<dbReference type="STRING" id="102285.A0A0R3TI08"/>
<protein>
    <submittedName>
        <fullName evidence="4">NAC domain-containing protein</fullName>
    </submittedName>
</protein>
<keyword evidence="1" id="KW-1133">Transmembrane helix</keyword>